<dbReference type="KEGG" id="pyr:P186_2768"/>
<protein>
    <submittedName>
        <fullName evidence="1">Uncharacterized protein</fullName>
    </submittedName>
</protein>
<dbReference type="eggNOG" id="arCOG07014">
    <property type="taxonomic scope" value="Archaea"/>
</dbReference>
<gene>
    <name evidence="1" type="ORF">P186_2768</name>
</gene>
<keyword evidence="2" id="KW-1185">Reference proteome</keyword>
<dbReference type="GeneID" id="11594367"/>
<proteinExistence type="predicted"/>
<dbReference type="RefSeq" id="WP_014289970.1">
    <property type="nucleotide sequence ID" value="NC_016645.1"/>
</dbReference>
<reference evidence="1 2" key="1">
    <citation type="journal article" date="2012" name="J. Bacteriol.">
        <title>Complete genome sequence of strain 1860, a crenarchaeon of the genus pyrobaculum able to grow with various electron acceptors.</title>
        <authorList>
            <person name="Mardanov A.V."/>
            <person name="Gumerov V.M."/>
            <person name="Slobodkina G.B."/>
            <person name="Beletsky A.V."/>
            <person name="Bonch-Osmolovskaya E.A."/>
            <person name="Ravin N.V."/>
            <person name="Skryabin K.G."/>
        </authorList>
    </citation>
    <scope>NUCLEOTIDE SEQUENCE [LARGE SCALE GENOMIC DNA]</scope>
    <source>
        <strain evidence="1 2">1860</strain>
    </source>
</reference>
<evidence type="ECO:0000313" key="1">
    <source>
        <dbReference type="EMBL" id="AET34145.1"/>
    </source>
</evidence>
<dbReference type="EMBL" id="CP003098">
    <property type="protein sequence ID" value="AET34145.1"/>
    <property type="molecule type" value="Genomic_DNA"/>
</dbReference>
<evidence type="ECO:0000313" key="2">
    <source>
        <dbReference type="Proteomes" id="UP000005867"/>
    </source>
</evidence>
<dbReference type="AlphaFoldDB" id="G7VEY0"/>
<accession>G7VEY0</accession>
<organism evidence="1 2">
    <name type="scientific">Pyrobaculum ferrireducens</name>
    <dbReference type="NCBI Taxonomy" id="1104324"/>
    <lineage>
        <taxon>Archaea</taxon>
        <taxon>Thermoproteota</taxon>
        <taxon>Thermoprotei</taxon>
        <taxon>Thermoproteales</taxon>
        <taxon>Thermoproteaceae</taxon>
        <taxon>Pyrobaculum</taxon>
    </lineage>
</organism>
<dbReference type="OrthoDB" id="30453at2157"/>
<sequence>MDFVELGKVWRVLKIAVGLGGEVSYWDLHRAFGEEAIYVLEKAQELRLLKWTRAERGGRTRIVYRLTKRAIEMIDMTMDKCPVEAEARGGRLVFTTPLGTYAAGYSPSALLSLAEKLAEACGEDRREVYDKLKKAAERAVRLARGLERWLLYGSISL</sequence>
<dbReference type="HOGENOM" id="CLU_1709207_0_0_2"/>
<name>G7VEY0_9CREN</name>
<dbReference type="BioCyc" id="PSP1104324:GJSN-2706-MONOMER"/>
<dbReference type="Proteomes" id="UP000005867">
    <property type="component" value="Chromosome"/>
</dbReference>